<sequence>MGRSSRRTRAMPPVSSNAEAASSSSSFRARLRSESIPALSRPASPSSSILLQDEVRRQLEKAFAATTSNNKEENDDNRLVVQFRDTLVNTGAELHSDAISKITEGHADIQAKIAEFAEQSSRALSQANSLYSNIAYPLSATICESENLPRATIAAHLSSLLKKLDDAEAELGVLGQE</sequence>
<feature type="region of interest" description="Disordered" evidence="1">
    <location>
        <begin position="1"/>
        <end position="47"/>
    </location>
</feature>
<proteinExistence type="predicted"/>
<dbReference type="EMBL" id="KL660061">
    <property type="protein sequence ID" value="KFA67993.1"/>
    <property type="molecule type" value="Genomic_DNA"/>
</dbReference>
<feature type="compositionally biased region" description="Low complexity" evidence="1">
    <location>
        <begin position="15"/>
        <end position="47"/>
    </location>
</feature>
<dbReference type="OrthoDB" id="4869153at2759"/>
<name>A0A084QVK8_STAC4</name>
<protein>
    <submittedName>
        <fullName evidence="2">Uncharacterized protein</fullName>
    </submittedName>
</protein>
<gene>
    <name evidence="2" type="ORF">S40285_03529</name>
</gene>
<dbReference type="Proteomes" id="UP000028524">
    <property type="component" value="Unassembled WGS sequence"/>
</dbReference>
<dbReference type="InParanoid" id="A0A084QVK8"/>
<organism evidence="2 3">
    <name type="scientific">Stachybotrys chlorohalonatus (strain IBT 40285)</name>
    <dbReference type="NCBI Taxonomy" id="1283841"/>
    <lineage>
        <taxon>Eukaryota</taxon>
        <taxon>Fungi</taxon>
        <taxon>Dikarya</taxon>
        <taxon>Ascomycota</taxon>
        <taxon>Pezizomycotina</taxon>
        <taxon>Sordariomycetes</taxon>
        <taxon>Hypocreomycetidae</taxon>
        <taxon>Hypocreales</taxon>
        <taxon>Stachybotryaceae</taxon>
        <taxon>Stachybotrys</taxon>
    </lineage>
</organism>
<dbReference type="AlphaFoldDB" id="A0A084QVK8"/>
<evidence type="ECO:0000313" key="2">
    <source>
        <dbReference type="EMBL" id="KFA67993.1"/>
    </source>
</evidence>
<dbReference type="HOGENOM" id="CLU_1526140_0_0_1"/>
<keyword evidence="3" id="KW-1185">Reference proteome</keyword>
<evidence type="ECO:0000313" key="3">
    <source>
        <dbReference type="Proteomes" id="UP000028524"/>
    </source>
</evidence>
<accession>A0A084QVK8</accession>
<evidence type="ECO:0000256" key="1">
    <source>
        <dbReference type="SAM" id="MobiDB-lite"/>
    </source>
</evidence>
<reference evidence="2 3" key="1">
    <citation type="journal article" date="2014" name="BMC Genomics">
        <title>Comparative genome sequencing reveals chemotype-specific gene clusters in the toxigenic black mold Stachybotrys.</title>
        <authorList>
            <person name="Semeiks J."/>
            <person name="Borek D."/>
            <person name="Otwinowski Z."/>
            <person name="Grishin N.V."/>
        </authorList>
    </citation>
    <scope>NUCLEOTIDE SEQUENCE [LARGE SCALE GENOMIC DNA]</scope>
    <source>
        <strain evidence="2 3">IBT 40285</strain>
    </source>
</reference>